<evidence type="ECO:0000313" key="7">
    <source>
        <dbReference type="EMBL" id="WMV41782.1"/>
    </source>
</evidence>
<dbReference type="EMBL" id="CP133619">
    <property type="protein sequence ID" value="WMV41782.1"/>
    <property type="molecule type" value="Genomic_DNA"/>
</dbReference>
<dbReference type="GO" id="GO:0034244">
    <property type="term" value="P:negative regulation of transcription elongation by RNA polymerase II"/>
    <property type="evidence" value="ECO:0007669"/>
    <property type="project" value="InterPro"/>
</dbReference>
<keyword evidence="4" id="KW-0805">Transcription regulation</keyword>
<evidence type="ECO:0000259" key="6">
    <source>
        <dbReference type="Pfam" id="PF23121"/>
    </source>
</evidence>
<dbReference type="InterPro" id="IPR056280">
    <property type="entry name" value="AIPP2-like_SPOC"/>
</dbReference>
<evidence type="ECO:0000256" key="5">
    <source>
        <dbReference type="ARBA" id="ARBA00023163"/>
    </source>
</evidence>
<reference evidence="7" key="1">
    <citation type="submission" date="2023-08" db="EMBL/GenBank/DDBJ databases">
        <title>A de novo genome assembly of Solanum verrucosum Schlechtendal, a Mexican diploid species geographically isolated from the other diploid A-genome species in potato relatives.</title>
        <authorList>
            <person name="Hosaka K."/>
        </authorList>
    </citation>
    <scope>NUCLEOTIDE SEQUENCE</scope>
    <source>
        <tissue evidence="7">Young leaves</tissue>
    </source>
</reference>
<dbReference type="PANTHER" id="PTHR33304">
    <property type="match status" value="1"/>
</dbReference>
<feature type="domain" description="AIPP2-like SPOC-like" evidence="6">
    <location>
        <begin position="1"/>
        <end position="73"/>
    </location>
</feature>
<dbReference type="InterPro" id="IPR049914">
    <property type="entry name" value="PHD1-3/5-6"/>
</dbReference>
<keyword evidence="1" id="KW-0479">Metal-binding</keyword>
<evidence type="ECO:0000256" key="2">
    <source>
        <dbReference type="ARBA" id="ARBA00022771"/>
    </source>
</evidence>
<dbReference type="GO" id="GO:0008270">
    <property type="term" value="F:zinc ion binding"/>
    <property type="evidence" value="ECO:0007669"/>
    <property type="project" value="UniProtKB-KW"/>
</dbReference>
<keyword evidence="5" id="KW-0804">Transcription</keyword>
<keyword evidence="2" id="KW-0863">Zinc-finger</keyword>
<evidence type="ECO:0000256" key="1">
    <source>
        <dbReference type="ARBA" id="ARBA00022723"/>
    </source>
</evidence>
<keyword evidence="8" id="KW-1185">Reference proteome</keyword>
<evidence type="ECO:0000313" key="8">
    <source>
        <dbReference type="Proteomes" id="UP001234989"/>
    </source>
</evidence>
<name>A0AAF0U9F3_SOLVR</name>
<evidence type="ECO:0000256" key="3">
    <source>
        <dbReference type="ARBA" id="ARBA00022833"/>
    </source>
</evidence>
<organism evidence="7 8">
    <name type="scientific">Solanum verrucosum</name>
    <dbReference type="NCBI Taxonomy" id="315347"/>
    <lineage>
        <taxon>Eukaryota</taxon>
        <taxon>Viridiplantae</taxon>
        <taxon>Streptophyta</taxon>
        <taxon>Embryophyta</taxon>
        <taxon>Tracheophyta</taxon>
        <taxon>Spermatophyta</taxon>
        <taxon>Magnoliopsida</taxon>
        <taxon>eudicotyledons</taxon>
        <taxon>Gunneridae</taxon>
        <taxon>Pentapetalae</taxon>
        <taxon>asterids</taxon>
        <taxon>lamiids</taxon>
        <taxon>Solanales</taxon>
        <taxon>Solanaceae</taxon>
        <taxon>Solanoideae</taxon>
        <taxon>Solaneae</taxon>
        <taxon>Solanum</taxon>
    </lineage>
</organism>
<dbReference type="Pfam" id="PF23121">
    <property type="entry name" value="SPOC_AIPP2"/>
    <property type="match status" value="1"/>
</dbReference>
<accession>A0AAF0U9F3</accession>
<dbReference type="PANTHER" id="PTHR33304:SF60">
    <property type="entry name" value="DEHYDRATION-RESPONSIVE ELEMENT-BINDING PROTEIN 2B-LIKE ISOFORM X1"/>
    <property type="match status" value="1"/>
</dbReference>
<evidence type="ECO:0000256" key="4">
    <source>
        <dbReference type="ARBA" id="ARBA00023015"/>
    </source>
</evidence>
<dbReference type="AlphaFoldDB" id="A0AAF0U9F3"/>
<gene>
    <name evidence="7" type="ORF">MTR67_035167</name>
</gene>
<dbReference type="Proteomes" id="UP001234989">
    <property type="component" value="Chromosome 8"/>
</dbReference>
<protein>
    <recommendedName>
        <fullName evidence="6">AIPP2-like SPOC-like domain-containing protein</fullName>
    </recommendedName>
</protein>
<proteinExistence type="predicted"/>
<sequence>MVSKADLWPEYFNTSEANVDDIELFFFPLEARHQEKFDRLVDDMIGGVYALRALTPYGELLVFTSTELPLPHWN</sequence>
<keyword evidence="3" id="KW-0862">Zinc</keyword>
<dbReference type="GO" id="GO:0140566">
    <property type="term" value="F:histone reader activity"/>
    <property type="evidence" value="ECO:0007669"/>
    <property type="project" value="InterPro"/>
</dbReference>